<gene>
    <name evidence="1" type="ORF">F5144DRAFT_60491</name>
</gene>
<evidence type="ECO:0000313" key="1">
    <source>
        <dbReference type="EMBL" id="KAH6650790.1"/>
    </source>
</evidence>
<dbReference type="EMBL" id="JAGIZQ010000001">
    <property type="protein sequence ID" value="KAH6650790.1"/>
    <property type="molecule type" value="Genomic_DNA"/>
</dbReference>
<sequence>MALQAAYKRFLASPNTSALADDASLHYVTTTSSFTSATEIIKHLSSVRNKIKKKKEDTLFSVESQQALALEAETTLEFVTSGGPYLPGLDDNFLADRTVHIVVTHIVTFNDDGKIAQIRQNWDQGALLKQIEVIGRSGANWPIRDGKDQISLIAKCAKGHGAAAPAAEALPTRSRGSSTNAMRDPHASLDLFAPREDLENNPAGIISPYAGRRPRQRSFTEILGDEPVEEPGSPSNGRERSQSPSKVIAPKVGAGKNFQPMRLFDTDENDTAGDSHERTPSAGRVLRPDPKKYQHFDFDDGSESQDVPTPKAAPDNRKSKHGSNWSFDDFVTPQKPVASRGMNRARDVRHWGADNEVLENTPAPHPQVIKPRRDADAHFELIDDGPARDAPSDAKRLPRGAMHSEGEHLYDNRLHHEDGTIPSPGPAPLGNITNLKDRNKDFEPHFNMTDESPHHKGASEPPKVPEDRQKAVRMMESNWSNYDVSPVSRKENDKPAATQQVPKERGIVIAGNGMGSRKDTSNTQQAPKERGIVIAGNGMGGRKGTGGGWLHGEDDDEEPAPTNKKGGRGPPTRSADNFWDF</sequence>
<proteinExistence type="predicted"/>
<reference evidence="1 2" key="1">
    <citation type="journal article" date="2021" name="Nat. Commun.">
        <title>Genetic determinants of endophytism in the Arabidopsis root mycobiome.</title>
        <authorList>
            <person name="Mesny F."/>
            <person name="Miyauchi S."/>
            <person name="Thiergart T."/>
            <person name="Pickel B."/>
            <person name="Atanasova L."/>
            <person name="Karlsson M."/>
            <person name="Huettel B."/>
            <person name="Barry K.W."/>
            <person name="Haridas S."/>
            <person name="Chen C."/>
            <person name="Bauer D."/>
            <person name="Andreopoulos W."/>
            <person name="Pangilinan J."/>
            <person name="LaButti K."/>
            <person name="Riley R."/>
            <person name="Lipzen A."/>
            <person name="Clum A."/>
            <person name="Drula E."/>
            <person name="Henrissat B."/>
            <person name="Kohler A."/>
            <person name="Grigoriev I.V."/>
            <person name="Martin F.M."/>
            <person name="Hacquard S."/>
        </authorList>
    </citation>
    <scope>NUCLEOTIDE SEQUENCE [LARGE SCALE GENOMIC DNA]</scope>
    <source>
        <strain evidence="1 2">MPI-SDFR-AT-0079</strain>
    </source>
</reference>
<organism evidence="1 2">
    <name type="scientific">Chaetomium tenue</name>
    <dbReference type="NCBI Taxonomy" id="1854479"/>
    <lineage>
        <taxon>Eukaryota</taxon>
        <taxon>Fungi</taxon>
        <taxon>Dikarya</taxon>
        <taxon>Ascomycota</taxon>
        <taxon>Pezizomycotina</taxon>
        <taxon>Sordariomycetes</taxon>
        <taxon>Sordariomycetidae</taxon>
        <taxon>Sordariales</taxon>
        <taxon>Chaetomiaceae</taxon>
        <taxon>Chaetomium</taxon>
    </lineage>
</organism>
<comment type="caution">
    <text evidence="1">The sequence shown here is derived from an EMBL/GenBank/DDBJ whole genome shotgun (WGS) entry which is preliminary data.</text>
</comment>
<evidence type="ECO:0000313" key="2">
    <source>
        <dbReference type="Proteomes" id="UP000724584"/>
    </source>
</evidence>
<keyword evidence="2" id="KW-1185">Reference proteome</keyword>
<protein>
    <submittedName>
        <fullName evidence="1">Uncharacterized protein</fullName>
    </submittedName>
</protein>
<accession>A0ACB7PPK2</accession>
<name>A0ACB7PPK2_9PEZI</name>
<dbReference type="Proteomes" id="UP000724584">
    <property type="component" value="Unassembled WGS sequence"/>
</dbReference>